<sequence>MRMNRHSGLALLLILFGALILFNKFGFHTGHLMSYLFPVAMIGLGWLGVKNGKSLIGFVLLAIGGLILLAKLSGLIAIAFAIGLIIYGISLLKKKPSVY</sequence>
<feature type="transmembrane region" description="Helical" evidence="1">
    <location>
        <begin position="32"/>
        <end position="49"/>
    </location>
</feature>
<dbReference type="RefSeq" id="WP_133235783.1">
    <property type="nucleotide sequence ID" value="NZ_SMRT01000024.1"/>
</dbReference>
<keyword evidence="1" id="KW-0472">Membrane</keyword>
<accession>A0A4R5KBF7</accession>
<feature type="domain" description="LiaF transmembrane" evidence="2">
    <location>
        <begin position="10"/>
        <end position="95"/>
    </location>
</feature>
<dbReference type="OrthoDB" id="2679996at2"/>
<reference evidence="3 4" key="1">
    <citation type="submission" date="2019-03" db="EMBL/GenBank/DDBJ databases">
        <title>This is whole genome sequence of Paenibacillus sp MS74 strain.</title>
        <authorList>
            <person name="Trinh H.N."/>
        </authorList>
    </citation>
    <scope>NUCLEOTIDE SEQUENCE [LARGE SCALE GENOMIC DNA]</scope>
    <source>
        <strain evidence="3 4">MS74</strain>
    </source>
</reference>
<dbReference type="AlphaFoldDB" id="A0A4R5KBF7"/>
<proteinExistence type="predicted"/>
<feature type="transmembrane region" description="Helical" evidence="1">
    <location>
        <begin position="56"/>
        <end position="89"/>
    </location>
</feature>
<evidence type="ECO:0000313" key="3">
    <source>
        <dbReference type="EMBL" id="TDF91858.1"/>
    </source>
</evidence>
<evidence type="ECO:0000313" key="4">
    <source>
        <dbReference type="Proteomes" id="UP000295636"/>
    </source>
</evidence>
<keyword evidence="1" id="KW-0812">Transmembrane</keyword>
<comment type="caution">
    <text evidence="3">The sequence shown here is derived from an EMBL/GenBank/DDBJ whole genome shotgun (WGS) entry which is preliminary data.</text>
</comment>
<evidence type="ECO:0000256" key="1">
    <source>
        <dbReference type="SAM" id="Phobius"/>
    </source>
</evidence>
<protein>
    <recommendedName>
        <fullName evidence="2">LiaF transmembrane domain-containing protein</fullName>
    </recommendedName>
</protein>
<organism evidence="3 4">
    <name type="scientific">Paenibacillus piri</name>
    <dbReference type="NCBI Taxonomy" id="2547395"/>
    <lineage>
        <taxon>Bacteria</taxon>
        <taxon>Bacillati</taxon>
        <taxon>Bacillota</taxon>
        <taxon>Bacilli</taxon>
        <taxon>Bacillales</taxon>
        <taxon>Paenibacillaceae</taxon>
        <taxon>Paenibacillus</taxon>
    </lineage>
</organism>
<keyword evidence="1" id="KW-1133">Transmembrane helix</keyword>
<name>A0A4R5KBF7_9BACL</name>
<keyword evidence="4" id="KW-1185">Reference proteome</keyword>
<gene>
    <name evidence="3" type="ORF">E1757_31450</name>
</gene>
<dbReference type="EMBL" id="SMRT01000024">
    <property type="protein sequence ID" value="TDF91858.1"/>
    <property type="molecule type" value="Genomic_DNA"/>
</dbReference>
<dbReference type="Pfam" id="PF22570">
    <property type="entry name" value="LiaF-TM"/>
    <property type="match status" value="1"/>
</dbReference>
<dbReference type="InterPro" id="IPR054331">
    <property type="entry name" value="LiaF_TM"/>
</dbReference>
<evidence type="ECO:0000259" key="2">
    <source>
        <dbReference type="Pfam" id="PF22570"/>
    </source>
</evidence>
<dbReference type="Proteomes" id="UP000295636">
    <property type="component" value="Unassembled WGS sequence"/>
</dbReference>